<feature type="binding site" evidence="5">
    <location>
        <position position="75"/>
    </location>
    <ligand>
        <name>S-adenosyl-L-methionine</name>
        <dbReference type="ChEBI" id="CHEBI:59789"/>
    </ligand>
</feature>
<dbReference type="AlphaFoldDB" id="A0A9W9R587"/>
<dbReference type="GO" id="GO:0031314">
    <property type="term" value="C:extrinsic component of mitochondrial inner membrane"/>
    <property type="evidence" value="ECO:0007669"/>
    <property type="project" value="UniProtKB-UniRule"/>
</dbReference>
<dbReference type="PANTHER" id="PTHR43464">
    <property type="entry name" value="METHYLTRANSFERASE"/>
    <property type="match status" value="1"/>
</dbReference>
<sequence length="337" mass="36542">MASIRGRALARALRPSKQLTNLSTPFQTPQKPNLSQTRTHTSVSADELSHFSGLASSWWDPMGPSRILHLMNPLRHEFIASCLAEGTTEQNPDPTSAALHYLDIGCGGGIFAESLARTIPTTPQSAAPTPTRAASMTAVDPSTDLINMAREHARLIRPRFRYLNTTLEDVLASKTGPVSASASASTSTSETSAQFDVVTLFEVLEHIDPKTSSPLSFLSNCLRALKPGGWLIGSTISRTLPSFILNQVIAEAPWPIGVVPRGTHEWSKFVNPPEVKSWLQEGLMRAADTGVVRGGAEQVKGMQWKCVGAIYIPGFGWKMVPGSEDYGNYFWAVRKGV</sequence>
<keyword evidence="5" id="KW-0460">Magnesium</keyword>
<dbReference type="InterPro" id="IPR029063">
    <property type="entry name" value="SAM-dependent_MTases_sf"/>
</dbReference>
<feature type="binding site" evidence="5">
    <location>
        <position position="105"/>
    </location>
    <ligand>
        <name>S-adenosyl-L-methionine</name>
        <dbReference type="ChEBI" id="CHEBI:59789"/>
    </ligand>
</feature>
<dbReference type="Pfam" id="PF13489">
    <property type="entry name" value="Methyltransf_23"/>
    <property type="match status" value="1"/>
</dbReference>
<keyword evidence="5" id="KW-0999">Mitochondrion inner membrane</keyword>
<dbReference type="GO" id="GO:0010420">
    <property type="term" value="F:polyprenyldihydroxybenzoate methyltransferase activity"/>
    <property type="evidence" value="ECO:0007669"/>
    <property type="project" value="UniProtKB-UniRule"/>
</dbReference>
<dbReference type="InterPro" id="IPR010233">
    <property type="entry name" value="UbiG_MeTrfase"/>
</dbReference>
<comment type="catalytic activity">
    <reaction evidence="5">
        <text>a 3,4-dihydroxy-5-(all-trans-polyprenyl)benzoate + S-adenosyl-L-methionine = a 4-hydroxy-3-methoxy-5-(all-trans-polyprenyl)benzoate + S-adenosyl-L-homocysteine + H(+)</text>
        <dbReference type="Rhea" id="RHEA:44452"/>
        <dbReference type="Rhea" id="RHEA-COMP:10930"/>
        <dbReference type="Rhea" id="RHEA-COMP:10931"/>
        <dbReference type="ChEBI" id="CHEBI:15378"/>
        <dbReference type="ChEBI" id="CHEBI:57856"/>
        <dbReference type="ChEBI" id="CHEBI:59789"/>
        <dbReference type="ChEBI" id="CHEBI:64694"/>
        <dbReference type="ChEBI" id="CHEBI:84443"/>
        <dbReference type="EC" id="2.1.1.114"/>
    </reaction>
</comment>
<dbReference type="EMBL" id="JAPZBR010000005">
    <property type="protein sequence ID" value="KAJ5353781.1"/>
    <property type="molecule type" value="Genomic_DNA"/>
</dbReference>
<comment type="catalytic activity">
    <reaction evidence="5">
        <text>a 3-demethylubiquinol + S-adenosyl-L-methionine = a ubiquinol + S-adenosyl-L-homocysteine + H(+)</text>
        <dbReference type="Rhea" id="RHEA:44380"/>
        <dbReference type="Rhea" id="RHEA-COMP:9566"/>
        <dbReference type="Rhea" id="RHEA-COMP:10914"/>
        <dbReference type="ChEBI" id="CHEBI:15378"/>
        <dbReference type="ChEBI" id="CHEBI:17976"/>
        <dbReference type="ChEBI" id="CHEBI:57856"/>
        <dbReference type="ChEBI" id="CHEBI:59789"/>
        <dbReference type="ChEBI" id="CHEBI:84422"/>
        <dbReference type="EC" id="2.1.1.64"/>
    </reaction>
</comment>
<feature type="binding site" evidence="5">
    <location>
        <position position="202"/>
    </location>
    <ligand>
        <name>Mg(2+)</name>
        <dbReference type="ChEBI" id="CHEBI:18420"/>
    </ligand>
</feature>
<keyword evidence="8" id="KW-1185">Reference proteome</keyword>
<name>A0A9W9R587_PENBR</name>
<keyword evidence="4 5" id="KW-0949">S-adenosyl-L-methionine</keyword>
<keyword evidence="5" id="KW-0479">Metal-binding</keyword>
<dbReference type="GO" id="GO:0032259">
    <property type="term" value="P:methylation"/>
    <property type="evidence" value="ECO:0007669"/>
    <property type="project" value="UniProtKB-KW"/>
</dbReference>
<keyword evidence="3 5" id="KW-0831">Ubiquinone biosynthesis</keyword>
<evidence type="ECO:0000256" key="5">
    <source>
        <dbReference type="HAMAP-Rule" id="MF_03190"/>
    </source>
</evidence>
<comment type="similarity">
    <text evidence="5">Belongs to the class I-like SAM-binding methyltransferase superfamily. UbiG/COQ3 family.</text>
</comment>
<dbReference type="EC" id="2.1.1.114" evidence="5"/>
<feature type="binding site" evidence="5">
    <location>
        <position position="201"/>
    </location>
    <ligand>
        <name>S-adenosyl-L-methionine</name>
        <dbReference type="ChEBI" id="CHEBI:59789"/>
    </ligand>
</feature>
<comment type="pathway">
    <text evidence="5">Cofactor biosynthesis; ubiquinone biosynthesis.</text>
</comment>
<feature type="binding site" evidence="5">
    <location>
        <position position="205"/>
    </location>
    <ligand>
        <name>Mg(2+)</name>
        <dbReference type="ChEBI" id="CHEBI:18420"/>
    </ligand>
</feature>
<accession>A0A9W9R587</accession>
<keyword evidence="2 5" id="KW-0808">Transferase</keyword>
<comment type="catalytic activity">
    <reaction evidence="5">
        <text>a 3-demethylubiquinone + S-adenosyl-L-methionine = a ubiquinone + S-adenosyl-L-homocysteine</text>
        <dbReference type="Rhea" id="RHEA:81215"/>
        <dbReference type="Rhea" id="RHEA-COMP:9565"/>
        <dbReference type="Rhea" id="RHEA-COMP:19654"/>
        <dbReference type="ChEBI" id="CHEBI:16389"/>
        <dbReference type="ChEBI" id="CHEBI:57856"/>
        <dbReference type="ChEBI" id="CHEBI:59789"/>
        <dbReference type="ChEBI" id="CHEBI:231825"/>
    </reaction>
</comment>
<dbReference type="EC" id="2.1.1.-" evidence="5"/>
<keyword evidence="5" id="KW-0496">Mitochondrion</keyword>
<reference evidence="7" key="1">
    <citation type="submission" date="2022-12" db="EMBL/GenBank/DDBJ databases">
        <authorList>
            <person name="Petersen C."/>
        </authorList>
    </citation>
    <scope>NUCLEOTIDE SEQUENCE</scope>
    <source>
        <strain evidence="7">IBT 35675</strain>
    </source>
</reference>
<comment type="subcellular location">
    <subcellularLocation>
        <location evidence="5">Mitochondrion inner membrane</location>
        <topology evidence="5">Peripheral membrane protein</topology>
        <orientation evidence="5">Matrix side</orientation>
    </subcellularLocation>
</comment>
<dbReference type="PANTHER" id="PTHR43464:SF19">
    <property type="entry name" value="UBIQUINONE BIOSYNTHESIS O-METHYLTRANSFERASE, MITOCHONDRIAL"/>
    <property type="match status" value="1"/>
</dbReference>
<dbReference type="SUPFAM" id="SSF53335">
    <property type="entry name" value="S-adenosyl-L-methionine-dependent methyltransferases"/>
    <property type="match status" value="1"/>
</dbReference>
<keyword evidence="5" id="KW-0472">Membrane</keyword>
<feature type="binding site" evidence="5">
    <location>
        <position position="206"/>
    </location>
    <ligand>
        <name>Mg(2+)</name>
        <dbReference type="ChEBI" id="CHEBI:18420"/>
    </ligand>
</feature>
<dbReference type="EC" id="2.1.1.64" evidence="5"/>
<dbReference type="NCBIfam" id="TIGR01983">
    <property type="entry name" value="UbiG"/>
    <property type="match status" value="1"/>
</dbReference>
<dbReference type="GO" id="GO:0061542">
    <property type="term" value="F:3-demethylubiquinol 3-O-methyltransferase activity"/>
    <property type="evidence" value="ECO:0007669"/>
    <property type="project" value="UniProtKB-UniRule"/>
</dbReference>
<comment type="function">
    <text evidence="5">O-methyltransferase required for two non-consecutive steps during ubiquinone biosynthesis. Catalyzes the 2 O-methylation of 3,4-dihydroxy-5-(all-trans-polyprenyl)benzoic acid into 4-hydroxy-3-methoxy-5-(all-trans-polyprenyl)benzoic acid. Also catalyzes the last step of ubiquinone biosynthesis by mediating methylation of 3-demethylubiquinone into ubiquinone. Also able to mediate the methylation of 3-demethylubiquinol into ubiquinol.</text>
</comment>
<dbReference type="GO" id="GO:0046872">
    <property type="term" value="F:metal ion binding"/>
    <property type="evidence" value="ECO:0007669"/>
    <property type="project" value="UniProtKB-KW"/>
</dbReference>
<proteinExistence type="inferred from homology"/>
<dbReference type="HAMAP" id="MF_00472">
    <property type="entry name" value="UbiG"/>
    <property type="match status" value="1"/>
</dbReference>
<evidence type="ECO:0000256" key="3">
    <source>
        <dbReference type="ARBA" id="ARBA00022688"/>
    </source>
</evidence>
<comment type="subunit">
    <text evidence="5">Component of a multi-subunit COQ enzyme complex, composed of at least COQ3, COQ4, COQ5, COQ6, COQ7 and COQ9.</text>
</comment>
<evidence type="ECO:0000313" key="7">
    <source>
        <dbReference type="EMBL" id="KAJ5353781.1"/>
    </source>
</evidence>
<evidence type="ECO:0000313" key="8">
    <source>
        <dbReference type="Proteomes" id="UP001148299"/>
    </source>
</evidence>
<organism evidence="7 8">
    <name type="scientific">Penicillium brevicompactum</name>
    <dbReference type="NCBI Taxonomy" id="5074"/>
    <lineage>
        <taxon>Eukaryota</taxon>
        <taxon>Fungi</taxon>
        <taxon>Dikarya</taxon>
        <taxon>Ascomycota</taxon>
        <taxon>Pezizomycotina</taxon>
        <taxon>Eurotiomycetes</taxon>
        <taxon>Eurotiomycetidae</taxon>
        <taxon>Eurotiales</taxon>
        <taxon>Aspergillaceae</taxon>
        <taxon>Penicillium</taxon>
    </lineage>
</organism>
<feature type="region of interest" description="Disordered" evidence="6">
    <location>
        <begin position="18"/>
        <end position="40"/>
    </location>
</feature>
<dbReference type="Proteomes" id="UP001148299">
    <property type="component" value="Unassembled WGS sequence"/>
</dbReference>
<protein>
    <recommendedName>
        <fullName evidence="5">Ubiquinone biosynthesis O-methyltransferase, mitochondrial</fullName>
    </recommendedName>
    <alternativeName>
        <fullName evidence="5">3-demethylubiquinol 3-O-methyltransferase</fullName>
        <ecNumber evidence="5">2.1.1.64</ecNumber>
    </alternativeName>
    <alternativeName>
        <fullName evidence="5">3-demethylubiquinone 3-O-methyltransferase</fullName>
        <ecNumber evidence="5">2.1.1.-</ecNumber>
    </alternativeName>
    <alternativeName>
        <fullName evidence="5">Polyprenyldihydroxybenzoate methyltransferase</fullName>
        <ecNumber evidence="5">2.1.1.114</ecNumber>
    </alternativeName>
</protein>
<comment type="cofactor">
    <cofactor evidence="5">
        <name>Mg(2+)</name>
        <dbReference type="ChEBI" id="CHEBI:18420"/>
    </cofactor>
</comment>
<evidence type="ECO:0000256" key="1">
    <source>
        <dbReference type="ARBA" id="ARBA00022603"/>
    </source>
</evidence>
<evidence type="ECO:0000256" key="6">
    <source>
        <dbReference type="SAM" id="MobiDB-lite"/>
    </source>
</evidence>
<evidence type="ECO:0000256" key="2">
    <source>
        <dbReference type="ARBA" id="ARBA00022679"/>
    </source>
</evidence>
<comment type="caution">
    <text evidence="7">The sequence shown here is derived from an EMBL/GenBank/DDBJ whole genome shotgun (WGS) entry which is preliminary data.</text>
</comment>
<reference evidence="7" key="2">
    <citation type="journal article" date="2023" name="IMA Fungus">
        <title>Comparative genomic study of the Penicillium genus elucidates a diverse pangenome and 15 lateral gene transfer events.</title>
        <authorList>
            <person name="Petersen C."/>
            <person name="Sorensen T."/>
            <person name="Nielsen M.R."/>
            <person name="Sondergaard T.E."/>
            <person name="Sorensen J.L."/>
            <person name="Fitzpatrick D.A."/>
            <person name="Frisvad J.C."/>
            <person name="Nielsen K.L."/>
        </authorList>
    </citation>
    <scope>NUCLEOTIDE SEQUENCE</scope>
    <source>
        <strain evidence="7">IBT 35675</strain>
    </source>
</reference>
<feature type="binding site" evidence="5">
    <location>
        <position position="140"/>
    </location>
    <ligand>
        <name>S-adenosyl-L-methionine</name>
        <dbReference type="ChEBI" id="CHEBI:59789"/>
    </ligand>
</feature>
<keyword evidence="1 5" id="KW-0489">Methyltransferase</keyword>
<gene>
    <name evidence="5" type="primary">COQ3</name>
    <name evidence="7" type="ORF">N7541_006345</name>
</gene>
<dbReference type="Gene3D" id="3.40.50.150">
    <property type="entry name" value="Vaccinia Virus protein VP39"/>
    <property type="match status" value="1"/>
</dbReference>
<evidence type="ECO:0000256" key="4">
    <source>
        <dbReference type="ARBA" id="ARBA00022691"/>
    </source>
</evidence>
<dbReference type="CDD" id="cd02440">
    <property type="entry name" value="AdoMet_MTases"/>
    <property type="match status" value="1"/>
</dbReference>